<reference evidence="2 3" key="1">
    <citation type="journal article" date="2022" name="Allergy">
        <title>Genome assembly and annotation of Periplaneta americana reveal a comprehensive cockroach allergen profile.</title>
        <authorList>
            <person name="Wang L."/>
            <person name="Xiong Q."/>
            <person name="Saelim N."/>
            <person name="Wang L."/>
            <person name="Nong W."/>
            <person name="Wan A.T."/>
            <person name="Shi M."/>
            <person name="Liu X."/>
            <person name="Cao Q."/>
            <person name="Hui J.H.L."/>
            <person name="Sookrung N."/>
            <person name="Leung T.F."/>
            <person name="Tungtrongchitr A."/>
            <person name="Tsui S.K.W."/>
        </authorList>
    </citation>
    <scope>NUCLEOTIDE SEQUENCE [LARGE SCALE GENOMIC DNA]</scope>
    <source>
        <strain evidence="2">PWHHKU_190912</strain>
    </source>
</reference>
<keyword evidence="1" id="KW-1133">Transmembrane helix</keyword>
<keyword evidence="3" id="KW-1185">Reference proteome</keyword>
<dbReference type="Proteomes" id="UP001148838">
    <property type="component" value="Unassembled WGS sequence"/>
</dbReference>
<keyword evidence="1" id="KW-0812">Transmembrane</keyword>
<evidence type="ECO:0000313" key="2">
    <source>
        <dbReference type="EMBL" id="KAJ4443054.1"/>
    </source>
</evidence>
<accession>A0ABQ8T955</accession>
<name>A0ABQ8T955_PERAM</name>
<sequence length="260" mass="29475">MDLKVGYDDRDWINLAQDRTAGGLMTGRRRMAGGLSLHIEKGSLSFRSAGGVEKTRSFAVRTEDVEQNGHIFFFFFFFFFFFLPNCAAIAEMGKGLATSSLCDAIVCIWVTLPLPFIRWGCGSAVQHCGWRLFEPRFKSMILYPVFLHYIHEARPVPAVFWLRFIMHNEARRSGVQLEKWVTVLPSIRSMRNPNHAKKNSLELLNIQLASLAGDCRVGCGITRCRIQLAAVQSRFRCPRLIARQWLAAEFTKPGIAQLSA</sequence>
<comment type="caution">
    <text evidence="2">The sequence shown here is derived from an EMBL/GenBank/DDBJ whole genome shotgun (WGS) entry which is preliminary data.</text>
</comment>
<evidence type="ECO:0000313" key="3">
    <source>
        <dbReference type="Proteomes" id="UP001148838"/>
    </source>
</evidence>
<evidence type="ECO:0000256" key="1">
    <source>
        <dbReference type="SAM" id="Phobius"/>
    </source>
</evidence>
<organism evidence="2 3">
    <name type="scientific">Periplaneta americana</name>
    <name type="common">American cockroach</name>
    <name type="synonym">Blatta americana</name>
    <dbReference type="NCBI Taxonomy" id="6978"/>
    <lineage>
        <taxon>Eukaryota</taxon>
        <taxon>Metazoa</taxon>
        <taxon>Ecdysozoa</taxon>
        <taxon>Arthropoda</taxon>
        <taxon>Hexapoda</taxon>
        <taxon>Insecta</taxon>
        <taxon>Pterygota</taxon>
        <taxon>Neoptera</taxon>
        <taxon>Polyneoptera</taxon>
        <taxon>Dictyoptera</taxon>
        <taxon>Blattodea</taxon>
        <taxon>Blattoidea</taxon>
        <taxon>Blattidae</taxon>
        <taxon>Blattinae</taxon>
        <taxon>Periplaneta</taxon>
    </lineage>
</organism>
<keyword evidence="1" id="KW-0472">Membrane</keyword>
<protein>
    <submittedName>
        <fullName evidence="2">Uncharacterized protein</fullName>
    </submittedName>
</protein>
<gene>
    <name evidence="2" type="ORF">ANN_04704</name>
</gene>
<proteinExistence type="predicted"/>
<feature type="transmembrane region" description="Helical" evidence="1">
    <location>
        <begin position="71"/>
        <end position="90"/>
    </location>
</feature>
<dbReference type="EMBL" id="JAJSOF020000013">
    <property type="protein sequence ID" value="KAJ4443054.1"/>
    <property type="molecule type" value="Genomic_DNA"/>
</dbReference>